<dbReference type="InterPro" id="IPR000008">
    <property type="entry name" value="C2_dom"/>
</dbReference>
<comment type="caution">
    <text evidence="6">The sequence shown here is derived from an EMBL/GenBank/DDBJ whole genome shotgun (WGS) entry which is preliminary data.</text>
</comment>
<feature type="domain" description="C2" evidence="5">
    <location>
        <begin position="271"/>
        <end position="378"/>
    </location>
</feature>
<evidence type="ECO:0000313" key="7">
    <source>
        <dbReference type="Proteomes" id="UP000324800"/>
    </source>
</evidence>
<evidence type="ECO:0000256" key="1">
    <source>
        <dbReference type="ARBA" id="ARBA00022723"/>
    </source>
</evidence>
<protein>
    <recommendedName>
        <fullName evidence="5">C2 domain-containing protein</fullName>
    </recommendedName>
</protein>
<evidence type="ECO:0000256" key="3">
    <source>
        <dbReference type="SAM" id="Coils"/>
    </source>
</evidence>
<dbReference type="CDD" id="cd00030">
    <property type="entry name" value="C2"/>
    <property type="match status" value="1"/>
</dbReference>
<feature type="compositionally biased region" description="Polar residues" evidence="4">
    <location>
        <begin position="25"/>
        <end position="41"/>
    </location>
</feature>
<name>A0A5J4TTH0_9EUKA</name>
<evidence type="ECO:0000256" key="4">
    <source>
        <dbReference type="SAM" id="MobiDB-lite"/>
    </source>
</evidence>
<dbReference type="PANTHER" id="PTHR45911">
    <property type="entry name" value="C2 DOMAIN-CONTAINING PROTEIN"/>
    <property type="match status" value="1"/>
</dbReference>
<dbReference type="Proteomes" id="UP000324800">
    <property type="component" value="Unassembled WGS sequence"/>
</dbReference>
<dbReference type="OrthoDB" id="7976202at2759"/>
<keyword evidence="1" id="KW-0479">Metal-binding</keyword>
<dbReference type="InterPro" id="IPR035892">
    <property type="entry name" value="C2_domain_sf"/>
</dbReference>
<dbReference type="AlphaFoldDB" id="A0A5J4TTH0"/>
<accession>A0A5J4TTH0</accession>
<feature type="coiled-coil region" evidence="3">
    <location>
        <begin position="69"/>
        <end position="110"/>
    </location>
</feature>
<dbReference type="PANTHER" id="PTHR45911:SF4">
    <property type="entry name" value="MULTIPLE C2 AND TRANSMEMBRANE DOMAIN-CONTAINING PROTEIN"/>
    <property type="match status" value="1"/>
</dbReference>
<keyword evidence="3" id="KW-0175">Coiled coil</keyword>
<dbReference type="SUPFAM" id="SSF49562">
    <property type="entry name" value="C2 domain (Calcium/lipid-binding domain, CaLB)"/>
    <property type="match status" value="1"/>
</dbReference>
<feature type="region of interest" description="Disordered" evidence="4">
    <location>
        <begin position="156"/>
        <end position="282"/>
    </location>
</feature>
<dbReference type="EMBL" id="SNRW01025874">
    <property type="protein sequence ID" value="KAA6361213.1"/>
    <property type="molecule type" value="Genomic_DNA"/>
</dbReference>
<evidence type="ECO:0000313" key="6">
    <source>
        <dbReference type="EMBL" id="KAA6361213.1"/>
    </source>
</evidence>
<feature type="compositionally biased region" description="Basic and acidic residues" evidence="4">
    <location>
        <begin position="223"/>
        <end position="275"/>
    </location>
</feature>
<keyword evidence="2" id="KW-0106">Calcium</keyword>
<dbReference type="GO" id="GO:0016020">
    <property type="term" value="C:membrane"/>
    <property type="evidence" value="ECO:0007669"/>
    <property type="project" value="TreeGrafter"/>
</dbReference>
<sequence>QGQESPQVKLPPSPLRQKDAGDLDLQNTDLFEQNEPGQSSFEQKESARVNNLGADIMQESRKSLVQPWTKDQESELQQLKEQLSAALKKKQEADDAIQLAKQQLDAVQQQTSQVNILVDQQVALQEQINTQLQPQQEQSEAERVQIEKKVKALSKLKEDNNAAYDSQLETNNQSISQQEDNQQWEITDEEEIEREKREQEARRQQEENENAQSETYLINQQIKEQEEQERKQREEDEEDERRRIEDEKRRRDYDEKERKRVQEEQEEEQRRKAVEEQNINEDENELTKGNVIITIFGVKNVAAMDSNGKSDPFIELMLNGQKQKTKKQKDTLNAEFNETFQFNYDGFETSGEKGISLELWDYDTIGDNDQIGKVEIPV</sequence>
<feature type="non-terminal residue" evidence="6">
    <location>
        <position position="1"/>
    </location>
</feature>
<dbReference type="PRINTS" id="PR00360">
    <property type="entry name" value="C2DOMAIN"/>
</dbReference>
<reference evidence="6 7" key="1">
    <citation type="submission" date="2019-03" db="EMBL/GenBank/DDBJ databases">
        <title>Single cell metagenomics reveals metabolic interactions within the superorganism composed of flagellate Streblomastix strix and complex community of Bacteroidetes bacteria on its surface.</title>
        <authorList>
            <person name="Treitli S.C."/>
            <person name="Kolisko M."/>
            <person name="Husnik F."/>
            <person name="Keeling P."/>
            <person name="Hampl V."/>
        </authorList>
    </citation>
    <scope>NUCLEOTIDE SEQUENCE [LARGE SCALE GENOMIC DNA]</scope>
    <source>
        <strain evidence="6">ST1C</strain>
    </source>
</reference>
<organism evidence="6 7">
    <name type="scientific">Streblomastix strix</name>
    <dbReference type="NCBI Taxonomy" id="222440"/>
    <lineage>
        <taxon>Eukaryota</taxon>
        <taxon>Metamonada</taxon>
        <taxon>Preaxostyla</taxon>
        <taxon>Oxymonadida</taxon>
        <taxon>Streblomastigidae</taxon>
        <taxon>Streblomastix</taxon>
    </lineage>
</organism>
<evidence type="ECO:0000259" key="5">
    <source>
        <dbReference type="PROSITE" id="PS50004"/>
    </source>
</evidence>
<dbReference type="Gene3D" id="2.60.40.150">
    <property type="entry name" value="C2 domain"/>
    <property type="match status" value="1"/>
</dbReference>
<gene>
    <name evidence="6" type="ORF">EZS28_043260</name>
</gene>
<feature type="compositionally biased region" description="Basic and acidic residues" evidence="4">
    <location>
        <begin position="193"/>
        <end position="206"/>
    </location>
</feature>
<dbReference type="PROSITE" id="PS50004">
    <property type="entry name" value="C2"/>
    <property type="match status" value="1"/>
</dbReference>
<feature type="compositionally biased region" description="Polar residues" evidence="4">
    <location>
        <begin position="163"/>
        <end position="185"/>
    </location>
</feature>
<dbReference type="GO" id="GO:0005509">
    <property type="term" value="F:calcium ion binding"/>
    <property type="evidence" value="ECO:0007669"/>
    <property type="project" value="TreeGrafter"/>
</dbReference>
<feature type="region of interest" description="Disordered" evidence="4">
    <location>
        <begin position="1"/>
        <end position="45"/>
    </location>
</feature>
<dbReference type="Pfam" id="PF00168">
    <property type="entry name" value="C2"/>
    <property type="match status" value="1"/>
</dbReference>
<evidence type="ECO:0000256" key="2">
    <source>
        <dbReference type="ARBA" id="ARBA00022837"/>
    </source>
</evidence>
<proteinExistence type="predicted"/>
<dbReference type="SMART" id="SM00239">
    <property type="entry name" value="C2"/>
    <property type="match status" value="1"/>
</dbReference>